<keyword evidence="2 4" id="KW-0863">Zinc-finger</keyword>
<dbReference type="PROSITE" id="PS01359">
    <property type="entry name" value="ZF_PHD_1"/>
    <property type="match status" value="1"/>
</dbReference>
<dbReference type="PROSITE" id="PS50016">
    <property type="entry name" value="ZF_PHD_2"/>
    <property type="match status" value="1"/>
</dbReference>
<organism evidence="7 8">
    <name type="scientific">Aedes albopictus</name>
    <name type="common">Asian tiger mosquito</name>
    <name type="synonym">Stegomyia albopicta</name>
    <dbReference type="NCBI Taxonomy" id="7160"/>
    <lineage>
        <taxon>Eukaryota</taxon>
        <taxon>Metazoa</taxon>
        <taxon>Ecdysozoa</taxon>
        <taxon>Arthropoda</taxon>
        <taxon>Hexapoda</taxon>
        <taxon>Insecta</taxon>
        <taxon>Pterygota</taxon>
        <taxon>Neoptera</taxon>
        <taxon>Endopterygota</taxon>
        <taxon>Diptera</taxon>
        <taxon>Nematocera</taxon>
        <taxon>Culicoidea</taxon>
        <taxon>Culicidae</taxon>
        <taxon>Culicinae</taxon>
        <taxon>Aedini</taxon>
        <taxon>Aedes</taxon>
        <taxon>Stegomyia</taxon>
    </lineage>
</organism>
<dbReference type="PANTHER" id="PTHR47331">
    <property type="entry name" value="PHD-TYPE DOMAIN-CONTAINING PROTEIN"/>
    <property type="match status" value="1"/>
</dbReference>
<keyword evidence="3" id="KW-0862">Zinc</keyword>
<dbReference type="InterPro" id="IPR005312">
    <property type="entry name" value="DUF1759"/>
</dbReference>
<evidence type="ECO:0000256" key="4">
    <source>
        <dbReference type="PROSITE-ProRule" id="PRU00146"/>
    </source>
</evidence>
<feature type="domain" description="PHD-type" evidence="6">
    <location>
        <begin position="95"/>
        <end position="143"/>
    </location>
</feature>
<dbReference type="SMART" id="SM00249">
    <property type="entry name" value="PHD"/>
    <property type="match status" value="1"/>
</dbReference>
<dbReference type="CDD" id="cd15489">
    <property type="entry name" value="PHD_SF"/>
    <property type="match status" value="1"/>
</dbReference>
<evidence type="ECO:0000256" key="5">
    <source>
        <dbReference type="SAM" id="MobiDB-lite"/>
    </source>
</evidence>
<dbReference type="InterPro" id="IPR001965">
    <property type="entry name" value="Znf_PHD"/>
</dbReference>
<keyword evidence="8" id="KW-1185">Reference proteome</keyword>
<dbReference type="InterPro" id="IPR019786">
    <property type="entry name" value="Zinc_finger_PHD-type_CS"/>
</dbReference>
<protein>
    <recommendedName>
        <fullName evidence="6">PHD-type domain-containing protein</fullName>
    </recommendedName>
</protein>
<reference evidence="7" key="2">
    <citation type="submission" date="2025-05" db="UniProtKB">
        <authorList>
            <consortium name="EnsemblMetazoa"/>
        </authorList>
    </citation>
    <scope>IDENTIFICATION</scope>
    <source>
        <strain evidence="7">Foshan</strain>
    </source>
</reference>
<evidence type="ECO:0000256" key="2">
    <source>
        <dbReference type="ARBA" id="ARBA00022771"/>
    </source>
</evidence>
<feature type="region of interest" description="Disordered" evidence="5">
    <location>
        <begin position="720"/>
        <end position="741"/>
    </location>
</feature>
<feature type="region of interest" description="Disordered" evidence="5">
    <location>
        <begin position="151"/>
        <end position="175"/>
    </location>
</feature>
<sequence length="988" mass="111017">MASKKLPCSALEPPGLTEGNPDNKVDGIVTTSASKPSVVIVPPPNAENQVAVDIAGSMLPSHSKQIHIDNDDQNSAASANNARRNPLRKVRREMHHLCQLCDERDTKDMVQCAECNWWFHLKCVQITRDFATVNWTCRSCKAPYMLADKQQRQIAPPDTLSKLPKSRSLKSKASSTSEARKLIELEMRKLEEEFQMEKRFIEKKYELLREYASETSSIAEDNEERENLSKIEEWLAETCDHGEAIDSGLVAEGTSEQTPITPDKLKEHRIPRAPQSLSAHQRCQRDQSSFPTSVPVMQNQPSQPRFVNSQHSRIQFEDYPRQPLDLQSCCHQRPSISAPRNVEFYHQPRETREELRGAHFQSIRQAPLSYPEAPMRSTFYPSMNPILPNSINNFAPRQRSTPTRTTQQISDPPAIDDETICILSQSQIAARQAIPRDLPEFDGALEDWPLFYATFNSSTQMCGLTNEENMLRLRKCLKGKALEAVRSELLHPSNVADILSTLKMLYGRPEAIVQSIVRKIKNLPPPNTENLETVVNFALTVKNMIATIRACEVTDFIFNASLRYELVERLPSSLKLDWARFSRNHPSPNLADFSAWLYSVAEDASAVMASGHEQKNRGKKDRFLNYHSESDSSTETPIQANLETVKPSIQCLVCKGKCMAVTKCARFEEFSVDSRWATLKECKLCRQCLRKHNGSCKYQTRCGVNGCTFLHHPLLHKSENQAGSPAVQSSTEPEQNPPSCNVHQGQSDVLFRIVPVKLYGPGKTVDTFAFIDDGSELTLIEQSLADELGIEGPTKPLRLNWTGGMCKVDSQSKQVSLQISGVKDSHKYDLLEINTIASLQIRPQTLLPSELQKKIPHLVGLPLQEYRDVTPRILIGLDYANLGYGMKSREGARTEPIATKTRLGWMVYGNCTGGRASAGSVNCQSNKNGVDYQIRTNSLACNCVFSEISSHCDHTPRASRQTRVARKPHRDCRYDNASEGITRDLKLA</sequence>
<proteinExistence type="predicted"/>
<dbReference type="Gene3D" id="3.30.40.10">
    <property type="entry name" value="Zinc/RING finger domain, C3HC4 (zinc finger)"/>
    <property type="match status" value="1"/>
</dbReference>
<evidence type="ECO:0000256" key="3">
    <source>
        <dbReference type="ARBA" id="ARBA00022833"/>
    </source>
</evidence>
<name>A0ABM1ZJ21_AEDAL</name>
<dbReference type="InterPro" id="IPR011011">
    <property type="entry name" value="Znf_FYVE_PHD"/>
</dbReference>
<reference evidence="8" key="1">
    <citation type="journal article" date="2015" name="Proc. Natl. Acad. Sci. U.S.A.">
        <title>Genome sequence of the Asian Tiger mosquito, Aedes albopictus, reveals insights into its biology, genetics, and evolution.</title>
        <authorList>
            <person name="Chen X.G."/>
            <person name="Jiang X."/>
            <person name="Gu J."/>
            <person name="Xu M."/>
            <person name="Wu Y."/>
            <person name="Deng Y."/>
            <person name="Zhang C."/>
            <person name="Bonizzoni M."/>
            <person name="Dermauw W."/>
            <person name="Vontas J."/>
            <person name="Armbruster P."/>
            <person name="Huang X."/>
            <person name="Yang Y."/>
            <person name="Zhang H."/>
            <person name="He W."/>
            <person name="Peng H."/>
            <person name="Liu Y."/>
            <person name="Wu K."/>
            <person name="Chen J."/>
            <person name="Lirakis M."/>
            <person name="Topalis P."/>
            <person name="Van Leeuwen T."/>
            <person name="Hall A.B."/>
            <person name="Jiang X."/>
            <person name="Thorpe C."/>
            <person name="Mueller R.L."/>
            <person name="Sun C."/>
            <person name="Waterhouse R.M."/>
            <person name="Yan G."/>
            <person name="Tu Z.J."/>
            <person name="Fang X."/>
            <person name="James A.A."/>
        </authorList>
    </citation>
    <scope>NUCLEOTIDE SEQUENCE [LARGE SCALE GENOMIC DNA]</scope>
    <source>
        <strain evidence="8">Foshan</strain>
    </source>
</reference>
<dbReference type="Pfam" id="PF00628">
    <property type="entry name" value="PHD"/>
    <property type="match status" value="1"/>
</dbReference>
<feature type="region of interest" description="Disordered" evidence="5">
    <location>
        <begin position="64"/>
        <end position="88"/>
    </location>
</feature>
<evidence type="ECO:0000259" key="6">
    <source>
        <dbReference type="PROSITE" id="PS50016"/>
    </source>
</evidence>
<dbReference type="Pfam" id="PF03564">
    <property type="entry name" value="DUF1759"/>
    <property type="match status" value="1"/>
</dbReference>
<evidence type="ECO:0000256" key="1">
    <source>
        <dbReference type="ARBA" id="ARBA00022723"/>
    </source>
</evidence>
<dbReference type="GeneID" id="134291445"/>
<dbReference type="InterPro" id="IPR019787">
    <property type="entry name" value="Znf_PHD-finger"/>
</dbReference>
<dbReference type="EnsemblMetazoa" id="AALFPA23_018972.R27894">
    <property type="protein sequence ID" value="AALFPA23_018972.P27894"/>
    <property type="gene ID" value="AALFPA23_018972"/>
</dbReference>
<evidence type="ECO:0000313" key="7">
    <source>
        <dbReference type="EnsemblMetazoa" id="AALFPA23_018972.P27894"/>
    </source>
</evidence>
<dbReference type="SUPFAM" id="SSF57903">
    <property type="entry name" value="FYVE/PHD zinc finger"/>
    <property type="match status" value="1"/>
</dbReference>
<dbReference type="PANTHER" id="PTHR47331:SF5">
    <property type="entry name" value="RIBONUCLEASE H"/>
    <property type="match status" value="1"/>
</dbReference>
<dbReference type="RefSeq" id="XP_062715164.1">
    <property type="nucleotide sequence ID" value="XM_062859180.1"/>
</dbReference>
<feature type="region of interest" description="Disordered" evidence="5">
    <location>
        <begin position="1"/>
        <end position="26"/>
    </location>
</feature>
<dbReference type="InterPro" id="IPR013083">
    <property type="entry name" value="Znf_RING/FYVE/PHD"/>
</dbReference>
<accession>A0ABM1ZJ21</accession>
<evidence type="ECO:0000313" key="8">
    <source>
        <dbReference type="Proteomes" id="UP000069940"/>
    </source>
</evidence>
<keyword evidence="1" id="KW-0479">Metal-binding</keyword>
<feature type="compositionally biased region" description="Low complexity" evidence="5">
    <location>
        <begin position="74"/>
        <end position="84"/>
    </location>
</feature>
<dbReference type="Proteomes" id="UP000069940">
    <property type="component" value="Unassembled WGS sequence"/>
</dbReference>